<comment type="similarity">
    <text evidence="1">Belongs to the NmrA-type oxidoreductase family.</text>
</comment>
<dbReference type="EMBL" id="ML736349">
    <property type="protein sequence ID" value="KAE8372617.1"/>
    <property type="molecule type" value="Genomic_DNA"/>
</dbReference>
<feature type="domain" description="NmrA-like" evidence="3">
    <location>
        <begin position="1"/>
        <end position="298"/>
    </location>
</feature>
<dbReference type="GO" id="GO:0005634">
    <property type="term" value="C:nucleus"/>
    <property type="evidence" value="ECO:0007669"/>
    <property type="project" value="TreeGrafter"/>
</dbReference>
<dbReference type="Gene3D" id="3.90.25.10">
    <property type="entry name" value="UDP-galactose 4-epimerase, domain 1"/>
    <property type="match status" value="1"/>
</dbReference>
<evidence type="ECO:0000256" key="2">
    <source>
        <dbReference type="ARBA" id="ARBA00022857"/>
    </source>
</evidence>
<dbReference type="CDD" id="cd05251">
    <property type="entry name" value="NmrA_like_SDR_a"/>
    <property type="match status" value="1"/>
</dbReference>
<dbReference type="InterPro" id="IPR051164">
    <property type="entry name" value="NmrA-like_oxidored"/>
</dbReference>
<accession>A0A5N7ARY7</accession>
<dbReference type="SUPFAM" id="SSF51735">
    <property type="entry name" value="NAD(P)-binding Rossmann-fold domains"/>
    <property type="match status" value="1"/>
</dbReference>
<keyword evidence="2" id="KW-0521">NADP</keyword>
<keyword evidence="5" id="KW-1185">Reference proteome</keyword>
<dbReference type="OrthoDB" id="3358371at2759"/>
<evidence type="ECO:0000256" key="1">
    <source>
        <dbReference type="ARBA" id="ARBA00006328"/>
    </source>
</evidence>
<sequence length="305" mass="33870">MKKTLVVFGATGNQGGSVIDYVLNDTELSNRYHIRAVTRNPDSTAALKLKDRGVEVAKGNVDHPDTIERVLHNAHIAFILTTYQTTKVREIAQGKTIADAAVANNLEFLIYSTLPSVMGISGGKYRAVEYFDSKADTETYIRALPIKAAFFAPGCYMQNFHDEIKPEVLDDGTYQLVNCVHPHTQLPLLDIADSGKFVGAILADPDKFQGQVLSAATQMYSFEEIVGILSKSTGKTIKFVQATENSFRESLPPDFVEGLLETMKYFEDYGYYGPRTKENVEATANIARGKLTTLQEYLHREPIEL</sequence>
<evidence type="ECO:0000313" key="4">
    <source>
        <dbReference type="EMBL" id="KAE8372617.1"/>
    </source>
</evidence>
<dbReference type="PANTHER" id="PTHR42748:SF11">
    <property type="entry name" value="NMRA-LIKE DOMAIN-CONTAINING PROTEIN"/>
    <property type="match status" value="1"/>
</dbReference>
<evidence type="ECO:0000259" key="3">
    <source>
        <dbReference type="Pfam" id="PF05368"/>
    </source>
</evidence>
<dbReference type="AlphaFoldDB" id="A0A5N7ARY7"/>
<dbReference type="InterPro" id="IPR008030">
    <property type="entry name" value="NmrA-like"/>
</dbReference>
<dbReference type="PANTHER" id="PTHR42748">
    <property type="entry name" value="NITROGEN METABOLITE REPRESSION PROTEIN NMRA FAMILY MEMBER"/>
    <property type="match status" value="1"/>
</dbReference>
<name>A0A5N7ARY7_9EURO</name>
<organism evidence="4 5">
    <name type="scientific">Aspergillus bertholletiae</name>
    <dbReference type="NCBI Taxonomy" id="1226010"/>
    <lineage>
        <taxon>Eukaryota</taxon>
        <taxon>Fungi</taxon>
        <taxon>Dikarya</taxon>
        <taxon>Ascomycota</taxon>
        <taxon>Pezizomycotina</taxon>
        <taxon>Eurotiomycetes</taxon>
        <taxon>Eurotiomycetidae</taxon>
        <taxon>Eurotiales</taxon>
        <taxon>Aspergillaceae</taxon>
        <taxon>Aspergillus</taxon>
        <taxon>Aspergillus subgen. Circumdati</taxon>
    </lineage>
</organism>
<dbReference type="Pfam" id="PF05368">
    <property type="entry name" value="NmrA"/>
    <property type="match status" value="1"/>
</dbReference>
<dbReference type="Proteomes" id="UP000326198">
    <property type="component" value="Unassembled WGS sequence"/>
</dbReference>
<dbReference type="InterPro" id="IPR036291">
    <property type="entry name" value="NAD(P)-bd_dom_sf"/>
</dbReference>
<proteinExistence type="inferred from homology"/>
<reference evidence="4 5" key="1">
    <citation type="submission" date="2019-04" db="EMBL/GenBank/DDBJ databases">
        <title>Friends and foes A comparative genomics studyof 23 Aspergillus species from section Flavi.</title>
        <authorList>
            <consortium name="DOE Joint Genome Institute"/>
            <person name="Kjaerbolling I."/>
            <person name="Vesth T."/>
            <person name="Frisvad J.C."/>
            <person name="Nybo J.L."/>
            <person name="Theobald S."/>
            <person name="Kildgaard S."/>
            <person name="Isbrandt T."/>
            <person name="Kuo A."/>
            <person name="Sato A."/>
            <person name="Lyhne E.K."/>
            <person name="Kogle M.E."/>
            <person name="Wiebenga A."/>
            <person name="Kun R.S."/>
            <person name="Lubbers R.J."/>
            <person name="Makela M.R."/>
            <person name="Barry K."/>
            <person name="Chovatia M."/>
            <person name="Clum A."/>
            <person name="Daum C."/>
            <person name="Haridas S."/>
            <person name="He G."/>
            <person name="LaButti K."/>
            <person name="Lipzen A."/>
            <person name="Mondo S."/>
            <person name="Riley R."/>
            <person name="Salamov A."/>
            <person name="Simmons B.A."/>
            <person name="Magnuson J.K."/>
            <person name="Henrissat B."/>
            <person name="Mortensen U.H."/>
            <person name="Larsen T.O."/>
            <person name="Devries R.P."/>
            <person name="Grigoriev I.V."/>
            <person name="Machida M."/>
            <person name="Baker S.E."/>
            <person name="Andersen M.R."/>
        </authorList>
    </citation>
    <scope>NUCLEOTIDE SEQUENCE [LARGE SCALE GENOMIC DNA]</scope>
    <source>
        <strain evidence="4 5">IBT 29228</strain>
    </source>
</reference>
<evidence type="ECO:0000313" key="5">
    <source>
        <dbReference type="Proteomes" id="UP000326198"/>
    </source>
</evidence>
<gene>
    <name evidence="4" type="ORF">BDV26DRAFT_301627</name>
</gene>
<protein>
    <submittedName>
        <fullName evidence="4">NmrA family transcriptional regulator</fullName>
    </submittedName>
</protein>
<dbReference type="Gene3D" id="3.40.50.720">
    <property type="entry name" value="NAD(P)-binding Rossmann-like Domain"/>
    <property type="match status" value="1"/>
</dbReference>